<dbReference type="Proteomes" id="UP000059680">
    <property type="component" value="Chromosome 8"/>
</dbReference>
<feature type="region of interest" description="Disordered" evidence="1">
    <location>
        <begin position="1"/>
        <end position="32"/>
    </location>
</feature>
<dbReference type="Gramene" id="Os08t0426900-01">
    <property type="protein sequence ID" value="Os08t0426900-01"/>
    <property type="gene ID" value="Os08g0426900"/>
</dbReference>
<evidence type="ECO:0000256" key="1">
    <source>
        <dbReference type="SAM" id="MobiDB-lite"/>
    </source>
</evidence>
<accession>A0A0P0XFZ7</accession>
<keyword evidence="2" id="KW-1133">Transmembrane helix</keyword>
<reference evidence="3 4" key="3">
    <citation type="journal article" date="2013" name="Rice">
        <title>Improvement of the Oryza sativa Nipponbare reference genome using next generation sequence and optical map data.</title>
        <authorList>
            <person name="Kawahara Y."/>
            <person name="de la Bastide M."/>
            <person name="Hamilton J.P."/>
            <person name="Kanamori H."/>
            <person name="McCombie W.R."/>
            <person name="Ouyang S."/>
            <person name="Schwartz D.C."/>
            <person name="Tanaka T."/>
            <person name="Wu J."/>
            <person name="Zhou S."/>
            <person name="Childs K.L."/>
            <person name="Davidson R.M."/>
            <person name="Lin H."/>
            <person name="Quesada-Ocampo L."/>
            <person name="Vaillancourt B."/>
            <person name="Sakai H."/>
            <person name="Lee S.S."/>
            <person name="Kim J."/>
            <person name="Numa H."/>
            <person name="Itoh T."/>
            <person name="Buell C.R."/>
            <person name="Matsumoto T."/>
        </authorList>
    </citation>
    <scope>NUCLEOTIDE SEQUENCE [LARGE SCALE GENOMIC DNA]</scope>
    <source>
        <strain evidence="4">cv. Nipponbare</strain>
    </source>
</reference>
<gene>
    <name evidence="3" type="ordered locus">Os08g0426900</name>
    <name evidence="3" type="ORF">OSNPB_080426900</name>
</gene>
<evidence type="ECO:0000313" key="4">
    <source>
        <dbReference type="Proteomes" id="UP000059680"/>
    </source>
</evidence>
<dbReference type="PaxDb" id="39947-A0A0P0XFZ7"/>
<evidence type="ECO:0000256" key="2">
    <source>
        <dbReference type="SAM" id="Phobius"/>
    </source>
</evidence>
<reference evidence="3 4" key="2">
    <citation type="journal article" date="2013" name="Plant Cell Physiol.">
        <title>Rice Annotation Project Database (RAP-DB): an integrative and interactive database for rice genomics.</title>
        <authorList>
            <person name="Sakai H."/>
            <person name="Lee S.S."/>
            <person name="Tanaka T."/>
            <person name="Numa H."/>
            <person name="Kim J."/>
            <person name="Kawahara Y."/>
            <person name="Wakimoto H."/>
            <person name="Yang C.C."/>
            <person name="Iwamoto M."/>
            <person name="Abe T."/>
            <person name="Yamada Y."/>
            <person name="Muto A."/>
            <person name="Inokuchi H."/>
            <person name="Ikemura T."/>
            <person name="Matsumoto T."/>
            <person name="Sasaki T."/>
            <person name="Itoh T."/>
        </authorList>
    </citation>
    <scope>NUCLEOTIDE SEQUENCE [LARGE SCALE GENOMIC DNA]</scope>
    <source>
        <strain evidence="4">cv. Nipponbare</strain>
    </source>
</reference>
<protein>
    <submittedName>
        <fullName evidence="3">Os08g0426900 protein</fullName>
    </submittedName>
</protein>
<dbReference type="AlphaFoldDB" id="A0A0P0XFZ7"/>
<proteinExistence type="predicted"/>
<feature type="transmembrane region" description="Helical" evidence="2">
    <location>
        <begin position="75"/>
        <end position="92"/>
    </location>
</feature>
<name>A0A0P0XFZ7_ORYSJ</name>
<organism evidence="3 4">
    <name type="scientific">Oryza sativa subsp. japonica</name>
    <name type="common">Rice</name>
    <dbReference type="NCBI Taxonomy" id="39947"/>
    <lineage>
        <taxon>Eukaryota</taxon>
        <taxon>Viridiplantae</taxon>
        <taxon>Streptophyta</taxon>
        <taxon>Embryophyta</taxon>
        <taxon>Tracheophyta</taxon>
        <taxon>Spermatophyta</taxon>
        <taxon>Magnoliopsida</taxon>
        <taxon>Liliopsida</taxon>
        <taxon>Poales</taxon>
        <taxon>Poaceae</taxon>
        <taxon>BOP clade</taxon>
        <taxon>Oryzoideae</taxon>
        <taxon>Oryzeae</taxon>
        <taxon>Oryzinae</taxon>
        <taxon>Oryza</taxon>
        <taxon>Oryza sativa</taxon>
    </lineage>
</organism>
<keyword evidence="2" id="KW-0472">Membrane</keyword>
<reference evidence="4" key="1">
    <citation type="journal article" date="2005" name="Nature">
        <title>The map-based sequence of the rice genome.</title>
        <authorList>
            <consortium name="International rice genome sequencing project (IRGSP)"/>
            <person name="Matsumoto T."/>
            <person name="Wu J."/>
            <person name="Kanamori H."/>
            <person name="Katayose Y."/>
            <person name="Fujisawa M."/>
            <person name="Namiki N."/>
            <person name="Mizuno H."/>
            <person name="Yamamoto K."/>
            <person name="Antonio B.A."/>
            <person name="Baba T."/>
            <person name="Sakata K."/>
            <person name="Nagamura Y."/>
            <person name="Aoki H."/>
            <person name="Arikawa K."/>
            <person name="Arita K."/>
            <person name="Bito T."/>
            <person name="Chiden Y."/>
            <person name="Fujitsuka N."/>
            <person name="Fukunaka R."/>
            <person name="Hamada M."/>
            <person name="Harada C."/>
            <person name="Hayashi A."/>
            <person name="Hijishita S."/>
            <person name="Honda M."/>
            <person name="Hosokawa S."/>
            <person name="Ichikawa Y."/>
            <person name="Idonuma A."/>
            <person name="Iijima M."/>
            <person name="Ikeda M."/>
            <person name="Ikeno M."/>
            <person name="Ito K."/>
            <person name="Ito S."/>
            <person name="Ito T."/>
            <person name="Ito Y."/>
            <person name="Ito Y."/>
            <person name="Iwabuchi A."/>
            <person name="Kamiya K."/>
            <person name="Karasawa W."/>
            <person name="Kurita K."/>
            <person name="Katagiri S."/>
            <person name="Kikuta A."/>
            <person name="Kobayashi H."/>
            <person name="Kobayashi N."/>
            <person name="Machita K."/>
            <person name="Maehara T."/>
            <person name="Masukawa M."/>
            <person name="Mizubayashi T."/>
            <person name="Mukai Y."/>
            <person name="Nagasaki H."/>
            <person name="Nagata Y."/>
            <person name="Naito S."/>
            <person name="Nakashima M."/>
            <person name="Nakama Y."/>
            <person name="Nakamichi Y."/>
            <person name="Nakamura M."/>
            <person name="Meguro A."/>
            <person name="Negishi M."/>
            <person name="Ohta I."/>
            <person name="Ohta T."/>
            <person name="Okamoto M."/>
            <person name="Ono N."/>
            <person name="Saji S."/>
            <person name="Sakaguchi M."/>
            <person name="Sakai K."/>
            <person name="Shibata M."/>
            <person name="Shimokawa T."/>
            <person name="Song J."/>
            <person name="Takazaki Y."/>
            <person name="Terasawa K."/>
            <person name="Tsugane M."/>
            <person name="Tsuji K."/>
            <person name="Ueda S."/>
            <person name="Waki K."/>
            <person name="Yamagata H."/>
            <person name="Yamamoto M."/>
            <person name="Yamamoto S."/>
            <person name="Yamane H."/>
            <person name="Yoshiki S."/>
            <person name="Yoshihara R."/>
            <person name="Yukawa K."/>
            <person name="Zhong H."/>
            <person name="Yano M."/>
            <person name="Yuan Q."/>
            <person name="Ouyang S."/>
            <person name="Liu J."/>
            <person name="Jones K.M."/>
            <person name="Gansberger K."/>
            <person name="Moffat K."/>
            <person name="Hill J."/>
            <person name="Bera J."/>
            <person name="Fadrosh D."/>
            <person name="Jin S."/>
            <person name="Johri S."/>
            <person name="Kim M."/>
            <person name="Overton L."/>
            <person name="Reardon M."/>
            <person name="Tsitrin T."/>
            <person name="Vuong H."/>
            <person name="Weaver B."/>
            <person name="Ciecko A."/>
            <person name="Tallon L."/>
            <person name="Jackson J."/>
            <person name="Pai G."/>
            <person name="Aken S.V."/>
            <person name="Utterback T."/>
            <person name="Reidmuller S."/>
            <person name="Feldblyum T."/>
            <person name="Hsiao J."/>
            <person name="Zismann V."/>
            <person name="Iobst S."/>
            <person name="de Vazeille A.R."/>
            <person name="Buell C.R."/>
            <person name="Ying K."/>
            <person name="Li Y."/>
            <person name="Lu T."/>
            <person name="Huang Y."/>
            <person name="Zhao Q."/>
            <person name="Feng Q."/>
            <person name="Zhang L."/>
            <person name="Zhu J."/>
            <person name="Weng Q."/>
            <person name="Mu J."/>
            <person name="Lu Y."/>
            <person name="Fan D."/>
            <person name="Liu Y."/>
            <person name="Guan J."/>
            <person name="Zhang Y."/>
            <person name="Yu S."/>
            <person name="Liu X."/>
            <person name="Zhang Y."/>
            <person name="Hong G."/>
            <person name="Han B."/>
            <person name="Choisne N."/>
            <person name="Demange N."/>
            <person name="Orjeda G."/>
            <person name="Samain S."/>
            <person name="Cattolico L."/>
            <person name="Pelletier E."/>
            <person name="Couloux A."/>
            <person name="Segurens B."/>
            <person name="Wincker P."/>
            <person name="D'Hont A."/>
            <person name="Scarpelli C."/>
            <person name="Weissenbach J."/>
            <person name="Salanoubat M."/>
            <person name="Quetier F."/>
            <person name="Yu Y."/>
            <person name="Kim H.R."/>
            <person name="Rambo T."/>
            <person name="Currie J."/>
            <person name="Collura K."/>
            <person name="Luo M."/>
            <person name="Yang T."/>
            <person name="Ammiraju J.S.S."/>
            <person name="Engler F."/>
            <person name="Soderlund C."/>
            <person name="Wing R.A."/>
            <person name="Palmer L.E."/>
            <person name="de la Bastide M."/>
            <person name="Spiegel L."/>
            <person name="Nascimento L."/>
            <person name="Zutavern T."/>
            <person name="O'Shaughnessy A."/>
            <person name="Dike S."/>
            <person name="Dedhia N."/>
            <person name="Preston R."/>
            <person name="Balija V."/>
            <person name="McCombie W.R."/>
            <person name="Chow T."/>
            <person name="Chen H."/>
            <person name="Chung M."/>
            <person name="Chen C."/>
            <person name="Shaw J."/>
            <person name="Wu H."/>
            <person name="Hsiao K."/>
            <person name="Chao Y."/>
            <person name="Chu M."/>
            <person name="Cheng C."/>
            <person name="Hour A."/>
            <person name="Lee P."/>
            <person name="Lin S."/>
            <person name="Lin Y."/>
            <person name="Liou J."/>
            <person name="Liu S."/>
            <person name="Hsing Y."/>
            <person name="Raghuvanshi S."/>
            <person name="Mohanty A."/>
            <person name="Bharti A.K."/>
            <person name="Gaur A."/>
            <person name="Gupta V."/>
            <person name="Kumar D."/>
            <person name="Ravi V."/>
            <person name="Vij S."/>
            <person name="Kapur A."/>
            <person name="Khurana P."/>
            <person name="Khurana P."/>
            <person name="Khurana J.P."/>
            <person name="Tyagi A.K."/>
            <person name="Gaikwad K."/>
            <person name="Singh A."/>
            <person name="Dalal V."/>
            <person name="Srivastava S."/>
            <person name="Dixit A."/>
            <person name="Pal A.K."/>
            <person name="Ghazi I.A."/>
            <person name="Yadav M."/>
            <person name="Pandit A."/>
            <person name="Bhargava A."/>
            <person name="Sureshbabu K."/>
            <person name="Batra K."/>
            <person name="Sharma T.R."/>
            <person name="Mohapatra T."/>
            <person name="Singh N.K."/>
            <person name="Messing J."/>
            <person name="Nelson A.B."/>
            <person name="Fuks G."/>
            <person name="Kavchok S."/>
            <person name="Keizer G."/>
            <person name="Linton E."/>
            <person name="Llaca V."/>
            <person name="Song R."/>
            <person name="Tanyolac B."/>
            <person name="Young S."/>
            <person name="Ho-Il K."/>
            <person name="Hahn J.H."/>
            <person name="Sangsakoo G."/>
            <person name="Vanavichit A."/>
            <person name="de Mattos Luiz.A.T."/>
            <person name="Zimmer P.D."/>
            <person name="Malone G."/>
            <person name="Dellagostin O."/>
            <person name="de Oliveira A.C."/>
            <person name="Bevan M."/>
            <person name="Bancroft I."/>
            <person name="Minx P."/>
            <person name="Cordum H."/>
            <person name="Wilson R."/>
            <person name="Cheng Z."/>
            <person name="Jin W."/>
            <person name="Jiang J."/>
            <person name="Leong S.A."/>
            <person name="Iwama H."/>
            <person name="Gojobori T."/>
            <person name="Itoh T."/>
            <person name="Niimura Y."/>
            <person name="Fujii Y."/>
            <person name="Habara T."/>
            <person name="Sakai H."/>
            <person name="Sato Y."/>
            <person name="Wilson G."/>
            <person name="Kumar K."/>
            <person name="McCouch S."/>
            <person name="Juretic N."/>
            <person name="Hoen D."/>
            <person name="Wright S."/>
            <person name="Bruskiewich R."/>
            <person name="Bureau T."/>
            <person name="Miyao A."/>
            <person name="Hirochika H."/>
            <person name="Nishikawa T."/>
            <person name="Kadowaki K."/>
            <person name="Sugiura M."/>
            <person name="Burr B."/>
            <person name="Sasaki T."/>
        </authorList>
    </citation>
    <scope>NUCLEOTIDE SEQUENCE [LARGE SCALE GENOMIC DNA]</scope>
    <source>
        <strain evidence="4">cv. Nipponbare</strain>
    </source>
</reference>
<dbReference type="EMBL" id="AP014964">
    <property type="protein sequence ID" value="BAT05510.1"/>
    <property type="molecule type" value="Genomic_DNA"/>
</dbReference>
<evidence type="ECO:0000313" key="3">
    <source>
        <dbReference type="EMBL" id="BAT05510.1"/>
    </source>
</evidence>
<sequence length="98" mass="10802">MGDGVRAARAGGGTTRGRGRRADDAQQWGEDERRCGTACRRLAAVGRRCAVAGYARGEGAWAAPLGAPGQCPDRFFFLFSFFFFSFIFFFNFRSRAEC</sequence>
<keyword evidence="4" id="KW-1185">Reference proteome</keyword>
<feature type="compositionally biased region" description="Basic and acidic residues" evidence="1">
    <location>
        <begin position="20"/>
        <end position="32"/>
    </location>
</feature>
<keyword evidence="2" id="KW-0812">Transmembrane</keyword>
<dbReference type="InParanoid" id="A0A0P0XFZ7"/>